<dbReference type="GeneID" id="25738440"/>
<evidence type="ECO:0000313" key="2">
    <source>
        <dbReference type="EMBL" id="KIZ02398.1"/>
    </source>
</evidence>
<evidence type="ECO:0000256" key="1">
    <source>
        <dbReference type="SAM" id="MobiDB-lite"/>
    </source>
</evidence>
<feature type="region of interest" description="Disordered" evidence="1">
    <location>
        <begin position="121"/>
        <end position="146"/>
    </location>
</feature>
<dbReference type="RefSeq" id="XP_013901417.1">
    <property type="nucleotide sequence ID" value="XM_014045963.1"/>
</dbReference>
<protein>
    <submittedName>
        <fullName evidence="2">Uncharacterized protein</fullName>
    </submittedName>
</protein>
<dbReference type="Proteomes" id="UP000054498">
    <property type="component" value="Unassembled WGS sequence"/>
</dbReference>
<dbReference type="Gene3D" id="3.40.190.80">
    <property type="match status" value="1"/>
</dbReference>
<accession>A0A0D2JTZ0</accession>
<dbReference type="SUPFAM" id="SSF56655">
    <property type="entry name" value="Carbohydrate phosphatase"/>
    <property type="match status" value="1"/>
</dbReference>
<evidence type="ECO:0000313" key="3">
    <source>
        <dbReference type="Proteomes" id="UP000054498"/>
    </source>
</evidence>
<organism evidence="2 3">
    <name type="scientific">Monoraphidium neglectum</name>
    <dbReference type="NCBI Taxonomy" id="145388"/>
    <lineage>
        <taxon>Eukaryota</taxon>
        <taxon>Viridiplantae</taxon>
        <taxon>Chlorophyta</taxon>
        <taxon>core chlorophytes</taxon>
        <taxon>Chlorophyceae</taxon>
        <taxon>CS clade</taxon>
        <taxon>Sphaeropleales</taxon>
        <taxon>Selenastraceae</taxon>
        <taxon>Monoraphidium</taxon>
    </lineage>
</organism>
<dbReference type="KEGG" id="mng:MNEG_5563"/>
<dbReference type="AlphaFoldDB" id="A0A0D2JTZ0"/>
<gene>
    <name evidence="2" type="ORF">MNEG_5563</name>
</gene>
<dbReference type="EMBL" id="KK101058">
    <property type="protein sequence ID" value="KIZ02398.1"/>
    <property type="molecule type" value="Genomic_DNA"/>
</dbReference>
<dbReference type="OrthoDB" id="550767at2759"/>
<proteinExistence type="predicted"/>
<sequence>MAPTEDRRRTLQAALDVCRAVRAAVDAVPLPARVARVPSLLKPPLEASAAPDAAGERAAIGVLARLAREGGAELRLVVDPATRRCLRLLPQQQHDRRGPSAGSDADLGPADAAVPELITEEAEEVTPAGASAVNSDAGPVGGASAAGGGAPRRYVYLDAVDGTLLLSGLANDASASPPILRLAGAGAWAVGVALTDATTKPLSQLQLSDFTVAVIADGAPPGCTRGGSAALHPSAAAAVWEEDGQPAGSTGAQGGRYVAYDCSTATPAMTSATAAPGGPPRTADSGATPAAAAGPWLYPRLHTTSCTRLGATFAYLDAFQSHDKTSAQPTDPALARQLFALLGDRHNGGAFDVTRAYGNLGALLRSFFGWRGYQAGAASSCTSGGGGGGGSGDAEVWLEPQCGAFVVVNENLANLIPAVPLVLGAGGAATDLLGAPLAGRRLAEGRTSVVYAGNAELHDALLRLARRAHEEADARAAA</sequence>
<feature type="region of interest" description="Disordered" evidence="1">
    <location>
        <begin position="89"/>
        <end position="109"/>
    </location>
</feature>
<name>A0A0D2JTZ0_9CHLO</name>
<reference evidence="2 3" key="1">
    <citation type="journal article" date="2013" name="BMC Genomics">
        <title>Reconstruction of the lipid metabolism for the microalga Monoraphidium neglectum from its genome sequence reveals characteristics suitable for biofuel production.</title>
        <authorList>
            <person name="Bogen C."/>
            <person name="Al-Dilaimi A."/>
            <person name="Albersmeier A."/>
            <person name="Wichmann J."/>
            <person name="Grundmann M."/>
            <person name="Rupp O."/>
            <person name="Lauersen K.J."/>
            <person name="Blifernez-Klassen O."/>
            <person name="Kalinowski J."/>
            <person name="Goesmann A."/>
            <person name="Mussgnug J.H."/>
            <person name="Kruse O."/>
        </authorList>
    </citation>
    <scope>NUCLEOTIDE SEQUENCE [LARGE SCALE GENOMIC DNA]</scope>
    <source>
        <strain evidence="2 3">SAG 48.87</strain>
    </source>
</reference>
<keyword evidence="3" id="KW-1185">Reference proteome</keyword>